<dbReference type="Proteomes" id="UP000504637">
    <property type="component" value="Unplaced"/>
</dbReference>
<dbReference type="SUPFAM" id="SSF52047">
    <property type="entry name" value="RNI-like"/>
    <property type="match status" value="1"/>
</dbReference>
<dbReference type="GeneID" id="54356881"/>
<reference evidence="2" key="3">
    <citation type="submission" date="2025-08" db="UniProtKB">
        <authorList>
            <consortium name="RefSeq"/>
        </authorList>
    </citation>
    <scope>IDENTIFICATION</scope>
    <source>
        <strain evidence="2">CBS 342.82</strain>
    </source>
</reference>
<name>A0A6J3LTW8_9PEZI</name>
<keyword evidence="1" id="KW-1185">Reference proteome</keyword>
<proteinExistence type="predicted"/>
<dbReference type="AlphaFoldDB" id="A0A6J3LTW8"/>
<reference evidence="2" key="1">
    <citation type="submission" date="2020-01" db="EMBL/GenBank/DDBJ databases">
        <authorList>
            <consortium name="DOE Joint Genome Institute"/>
            <person name="Haridas S."/>
            <person name="Albert R."/>
            <person name="Binder M."/>
            <person name="Bloem J."/>
            <person name="Labutti K."/>
            <person name="Salamov A."/>
            <person name="Andreopoulos B."/>
            <person name="Baker S.E."/>
            <person name="Barry K."/>
            <person name="Bills G."/>
            <person name="Bluhm B.H."/>
            <person name="Cannon C."/>
            <person name="Castanera R."/>
            <person name="Culley D.E."/>
            <person name="Daum C."/>
            <person name="Ezra D."/>
            <person name="Gonzalez J.B."/>
            <person name="Henrissat B."/>
            <person name="Kuo A."/>
            <person name="Liang C."/>
            <person name="Lipzen A."/>
            <person name="Lutzoni F."/>
            <person name="Magnuson J."/>
            <person name="Mondo S."/>
            <person name="Nolan M."/>
            <person name="Ohm R."/>
            <person name="Pangilinan J."/>
            <person name="Park H.-J."/>
            <person name="Ramirez L."/>
            <person name="Alfaro M."/>
            <person name="Sun H."/>
            <person name="Tritt A."/>
            <person name="Yoshinaga Y."/>
            <person name="Zwiers L.-H."/>
            <person name="Turgeon B.G."/>
            <person name="Goodwin S.B."/>
            <person name="Spatafora J.W."/>
            <person name="Crous P.W."/>
            <person name="Grigoriev I.V."/>
        </authorList>
    </citation>
    <scope>NUCLEOTIDE SEQUENCE</scope>
    <source>
        <strain evidence="2">CBS 342.82</strain>
    </source>
</reference>
<sequence>MDRLIADVMLNICDELDQKSIHSLAHVNRHFQSVLIPALYRNVTIKFSTVATLDWRVRHYERVLQKYHGFEFVRSLSILAGSLETPRAQLLDCGDRPMDLWKFCHVDKARTELLDNDEQWEDVATLMKKLPGLKDFTWGCFEVLPPAILKVLDGLIPACRLHMANFRLNSLFRPPKEPLQITAHELALATSPSLRTLTLLYDLVDDGGNQDYHAPAVRAMARGAAPNLREVHILQSRRLSSKRGHWARGQPRQKYRRSLIPVPPSEPTKGVLDTLTIFWDDRGESIRTWHTVIDFSRLRALHLHDCITSTNLDWMATNCEFSSLESLVLSPSHSLDFVSLDESVDSAVDSFLGNLPPLRSFRLIGYDNGHVIGPFLTHCGATLREFRLAHPDEDDAGYDSSKERFINTAMLDILQTHCPNLEILSIPSLRAHGDSWEVAFYRRLGQLPRLRRLHLRFDHLPVCCNNCRTGIEHSTDYAEREAARTEAALINHSIDETLAWSIFRVIAAARPPGAPPLECLEVGTYFDDVLRWKDDAPYSSQLFRWIARSYRCTVNPRDDAVDECFVEEYASQHRLAREEFEKSGKFGQVVTADDLLPVLERVWPGTRKMGLERMWHAFPLELDD</sequence>
<dbReference type="InterPro" id="IPR032675">
    <property type="entry name" value="LRR_dom_sf"/>
</dbReference>
<reference evidence="2" key="2">
    <citation type="submission" date="2020-04" db="EMBL/GenBank/DDBJ databases">
        <authorList>
            <consortium name="NCBI Genome Project"/>
        </authorList>
    </citation>
    <scope>NUCLEOTIDE SEQUENCE</scope>
    <source>
        <strain evidence="2">CBS 342.82</strain>
    </source>
</reference>
<dbReference type="Gene3D" id="3.80.10.10">
    <property type="entry name" value="Ribonuclease Inhibitor"/>
    <property type="match status" value="1"/>
</dbReference>
<protein>
    <recommendedName>
        <fullName evidence="3">F-box domain-containing protein</fullName>
    </recommendedName>
</protein>
<evidence type="ECO:0000313" key="2">
    <source>
        <dbReference type="RefSeq" id="XP_033455103.1"/>
    </source>
</evidence>
<evidence type="ECO:0000313" key="1">
    <source>
        <dbReference type="Proteomes" id="UP000504637"/>
    </source>
</evidence>
<evidence type="ECO:0008006" key="3">
    <source>
        <dbReference type="Google" id="ProtNLM"/>
    </source>
</evidence>
<organism evidence="2">
    <name type="scientific">Dissoconium aciculare CBS 342.82</name>
    <dbReference type="NCBI Taxonomy" id="1314786"/>
    <lineage>
        <taxon>Eukaryota</taxon>
        <taxon>Fungi</taxon>
        <taxon>Dikarya</taxon>
        <taxon>Ascomycota</taxon>
        <taxon>Pezizomycotina</taxon>
        <taxon>Dothideomycetes</taxon>
        <taxon>Dothideomycetidae</taxon>
        <taxon>Mycosphaerellales</taxon>
        <taxon>Dissoconiaceae</taxon>
        <taxon>Dissoconium</taxon>
    </lineage>
</organism>
<gene>
    <name evidence="2" type="ORF">K489DRAFT_135715</name>
</gene>
<accession>A0A6J3LTW8</accession>
<dbReference type="RefSeq" id="XP_033455103.1">
    <property type="nucleotide sequence ID" value="XM_033599082.1"/>
</dbReference>
<dbReference type="OrthoDB" id="3945550at2759"/>